<dbReference type="SUPFAM" id="SSF53597">
    <property type="entry name" value="Dihydrofolate reductase-like"/>
    <property type="match status" value="1"/>
</dbReference>
<dbReference type="InterPro" id="IPR002734">
    <property type="entry name" value="RibDG_C"/>
</dbReference>
<evidence type="ECO:0000313" key="2">
    <source>
        <dbReference type="EMBL" id="MDN7243857.1"/>
    </source>
</evidence>
<evidence type="ECO:0000313" key="3">
    <source>
        <dbReference type="Proteomes" id="UP001172142"/>
    </source>
</evidence>
<dbReference type="Proteomes" id="UP001172142">
    <property type="component" value="Unassembled WGS sequence"/>
</dbReference>
<organism evidence="2 3">
    <name type="scientific">Planococcus shenhongbingii</name>
    <dbReference type="NCBI Taxonomy" id="3058398"/>
    <lineage>
        <taxon>Bacteria</taxon>
        <taxon>Bacillati</taxon>
        <taxon>Bacillota</taxon>
        <taxon>Bacilli</taxon>
        <taxon>Bacillales</taxon>
        <taxon>Caryophanaceae</taxon>
        <taxon>Planococcus</taxon>
    </lineage>
</organism>
<dbReference type="PANTHER" id="PTHR38011:SF12">
    <property type="entry name" value="BIFUNCTIONAL DEAMINASE-REDUCTASE DOMAIN PROTEIN"/>
    <property type="match status" value="1"/>
</dbReference>
<name>A0ABT8N7K9_9BACL</name>
<evidence type="ECO:0000259" key="1">
    <source>
        <dbReference type="Pfam" id="PF01872"/>
    </source>
</evidence>
<accession>A0ABT8N7K9</accession>
<dbReference type="InterPro" id="IPR024072">
    <property type="entry name" value="DHFR-like_dom_sf"/>
</dbReference>
<proteinExistence type="predicted"/>
<comment type="caution">
    <text evidence="2">The sequence shown here is derived from an EMBL/GenBank/DDBJ whole genome shotgun (WGS) entry which is preliminary data.</text>
</comment>
<dbReference type="EMBL" id="JAUJWU010000001">
    <property type="protein sequence ID" value="MDN7243857.1"/>
    <property type="molecule type" value="Genomic_DNA"/>
</dbReference>
<protein>
    <submittedName>
        <fullName evidence="2">Dihydrofolate reductase family protein</fullName>
    </submittedName>
</protein>
<dbReference type="Pfam" id="PF01872">
    <property type="entry name" value="RibD_C"/>
    <property type="match status" value="1"/>
</dbReference>
<gene>
    <name evidence="2" type="ORF">QWY13_00015</name>
</gene>
<sequence>MIMSLDGFVNDRDGELGKLYASFEPNEEINAVMARTGAVILGRRTFDLAEADSYGVDYEFQVPIFVVTHHPPAKHPKENEQLTFTFVTDGVESAIRQAREAAEEKDVLILGVDVFRQALKAGLVEELQIAIAPILVGKGLRLFEQLDDFEISLEKLQVIETSQQVEIWYKVLR</sequence>
<dbReference type="RefSeq" id="WP_301854398.1">
    <property type="nucleotide sequence ID" value="NZ_JAUJWU010000001.1"/>
</dbReference>
<dbReference type="Gene3D" id="3.40.430.10">
    <property type="entry name" value="Dihydrofolate Reductase, subunit A"/>
    <property type="match status" value="1"/>
</dbReference>
<reference evidence="2 3" key="1">
    <citation type="submission" date="2023-07" db="EMBL/GenBank/DDBJ databases">
        <title>Novel species in genus Planococcus.</title>
        <authorList>
            <person name="Ning S."/>
        </authorList>
    </citation>
    <scope>NUCLEOTIDE SEQUENCE [LARGE SCALE GENOMIC DNA]</scope>
    <source>
        <strain evidence="2 3">N017</strain>
    </source>
</reference>
<feature type="domain" description="Bacterial bifunctional deaminase-reductase C-terminal" evidence="1">
    <location>
        <begin position="1"/>
        <end position="159"/>
    </location>
</feature>
<dbReference type="PANTHER" id="PTHR38011">
    <property type="entry name" value="DIHYDROFOLATE REDUCTASE FAMILY PROTEIN (AFU_ORTHOLOGUE AFUA_8G06820)"/>
    <property type="match status" value="1"/>
</dbReference>
<dbReference type="InterPro" id="IPR050765">
    <property type="entry name" value="Riboflavin_Biosynth_HTPR"/>
</dbReference>
<keyword evidence="3" id="KW-1185">Reference proteome</keyword>